<sequence length="70" mass="8200">MFYDVKILDPQGKINQIISGQELGKRYWKAFSITEANKTLNSNGNQRIPNRVKKRLDMEYVHFRDTSILA</sequence>
<evidence type="ECO:0000313" key="1">
    <source>
        <dbReference type="EMBL" id="SVE17000.1"/>
    </source>
</evidence>
<gene>
    <name evidence="1" type="ORF">METZ01_LOCUS469854</name>
</gene>
<accession>A0A383BB32</accession>
<protein>
    <submittedName>
        <fullName evidence="1">Uncharacterized protein</fullName>
    </submittedName>
</protein>
<proteinExistence type="predicted"/>
<organism evidence="1">
    <name type="scientific">marine metagenome</name>
    <dbReference type="NCBI Taxonomy" id="408172"/>
    <lineage>
        <taxon>unclassified sequences</taxon>
        <taxon>metagenomes</taxon>
        <taxon>ecological metagenomes</taxon>
    </lineage>
</organism>
<reference evidence="1" key="1">
    <citation type="submission" date="2018-05" db="EMBL/GenBank/DDBJ databases">
        <authorList>
            <person name="Lanie J.A."/>
            <person name="Ng W.-L."/>
            <person name="Kazmierczak K.M."/>
            <person name="Andrzejewski T.M."/>
            <person name="Davidsen T.M."/>
            <person name="Wayne K.J."/>
            <person name="Tettelin H."/>
            <person name="Glass J.I."/>
            <person name="Rusch D."/>
            <person name="Podicherti R."/>
            <person name="Tsui H.-C.T."/>
            <person name="Winkler M.E."/>
        </authorList>
    </citation>
    <scope>NUCLEOTIDE SEQUENCE</scope>
</reference>
<dbReference type="EMBL" id="UINC01198851">
    <property type="protein sequence ID" value="SVE17000.1"/>
    <property type="molecule type" value="Genomic_DNA"/>
</dbReference>
<dbReference type="AlphaFoldDB" id="A0A383BB32"/>
<name>A0A383BB32_9ZZZZ</name>